<dbReference type="EnsemblMetazoa" id="CJA20077.1">
    <property type="protein sequence ID" value="CJA20077.1"/>
    <property type="gene ID" value="WBGene00175648"/>
</dbReference>
<sequence length="150" mass="17175">MPAIKFMMTGHHDEDGIKVNVQTSSIPNVNPVIPMISSQYRVEIVWIQHSRLTHVAYFLFAAISTTYYLAAFIAQYGAFPWIHDSHSVPMQCLNEASLTRVIMIQWLMLSRIPSNIYATLHVHFGDGDKWNTDVVFHQGETFSKRKYCVG</sequence>
<keyword evidence="1" id="KW-0472">Membrane</keyword>
<dbReference type="Proteomes" id="UP000005237">
    <property type="component" value="Unassembled WGS sequence"/>
</dbReference>
<reference evidence="3" key="1">
    <citation type="submission" date="2010-08" db="EMBL/GenBank/DDBJ databases">
        <authorList>
            <consortium name="Caenorhabditis japonica Sequencing Consortium"/>
            <person name="Wilson R.K."/>
        </authorList>
    </citation>
    <scope>NUCLEOTIDE SEQUENCE [LARGE SCALE GENOMIC DNA]</scope>
    <source>
        <strain evidence="3">DF5081</strain>
    </source>
</reference>
<evidence type="ECO:0000313" key="2">
    <source>
        <dbReference type="EnsemblMetazoa" id="CJA20077.1"/>
    </source>
</evidence>
<feature type="transmembrane region" description="Helical" evidence="1">
    <location>
        <begin position="55"/>
        <end position="82"/>
    </location>
</feature>
<proteinExistence type="predicted"/>
<protein>
    <submittedName>
        <fullName evidence="2">Uncharacterized protein</fullName>
    </submittedName>
</protein>
<evidence type="ECO:0000256" key="1">
    <source>
        <dbReference type="SAM" id="Phobius"/>
    </source>
</evidence>
<accession>A0A8R1E4E3</accession>
<keyword evidence="1" id="KW-0812">Transmembrane</keyword>
<organism evidence="2 3">
    <name type="scientific">Caenorhabditis japonica</name>
    <dbReference type="NCBI Taxonomy" id="281687"/>
    <lineage>
        <taxon>Eukaryota</taxon>
        <taxon>Metazoa</taxon>
        <taxon>Ecdysozoa</taxon>
        <taxon>Nematoda</taxon>
        <taxon>Chromadorea</taxon>
        <taxon>Rhabditida</taxon>
        <taxon>Rhabditina</taxon>
        <taxon>Rhabditomorpha</taxon>
        <taxon>Rhabditoidea</taxon>
        <taxon>Rhabditidae</taxon>
        <taxon>Peloderinae</taxon>
        <taxon>Caenorhabditis</taxon>
    </lineage>
</organism>
<keyword evidence="1" id="KW-1133">Transmembrane helix</keyword>
<dbReference type="AlphaFoldDB" id="A0A8R1E4E3"/>
<reference evidence="2" key="2">
    <citation type="submission" date="2022-06" db="UniProtKB">
        <authorList>
            <consortium name="EnsemblMetazoa"/>
        </authorList>
    </citation>
    <scope>IDENTIFICATION</scope>
    <source>
        <strain evidence="2">DF5081</strain>
    </source>
</reference>
<name>A0A8R1E4E3_CAEJA</name>
<keyword evidence="3" id="KW-1185">Reference proteome</keyword>
<evidence type="ECO:0000313" key="3">
    <source>
        <dbReference type="Proteomes" id="UP000005237"/>
    </source>
</evidence>